<dbReference type="Pfam" id="PF25601">
    <property type="entry name" value="AAA_lid_14"/>
    <property type="match status" value="1"/>
</dbReference>
<proteinExistence type="predicted"/>
<dbReference type="PROSITE" id="PS00688">
    <property type="entry name" value="SIGMA54_INTERACT_3"/>
    <property type="match status" value="1"/>
</dbReference>
<dbReference type="InterPro" id="IPR035965">
    <property type="entry name" value="PAS-like_dom_sf"/>
</dbReference>
<sequence length="485" mass="53430">MKFADMSERDETGWSHDELLEFLGDPRWSTICDLLPDGMLMIDRGGVTRYVNAAGESMNELPRASIVGRPLLEFVNESFIQCPGVLEAFNKGERYHENLVDGTGRRLVITGRALRDSKGAMTCYIILQRNLDAFTKGAPLNAAHGGKEANQSQSEPSPLMGVTEDTARLLTVGQRAISMGSRVLLLGESGVGKTEFAKLLHRRSGRESSPFVHVNCAGIPESLFESEMFGYERGSFTGALTRGKPGLIESADGGTLFLDEIGETPLQSQAKLLMVLESGLVQRVGAMQPRRVKVNVVAATNQNLRELVEQGRFRRDLYYRLSVVVLSLPPLRLQRDLIDPLVERFLSSVNQRRETPLQLTKECRDKLRKYAFPGNIRELQNLIEYLSVACESTAGEEDLPLEASASGPFDGGEPLGIGQNALTVDIVDESETSELSLKALVRRYESKVIEDAIRRCGSKRKAAELLQTDIATISRKSRPSTAAEA</sequence>
<dbReference type="AlphaFoldDB" id="A0AAP1YCR2"/>
<organism evidence="7 9">
    <name type="scientific">Burkholderia contaminans</name>
    <dbReference type="NCBI Taxonomy" id="488447"/>
    <lineage>
        <taxon>Bacteria</taxon>
        <taxon>Pseudomonadati</taxon>
        <taxon>Pseudomonadota</taxon>
        <taxon>Betaproteobacteria</taxon>
        <taxon>Burkholderiales</taxon>
        <taxon>Burkholderiaceae</taxon>
        <taxon>Burkholderia</taxon>
        <taxon>Burkholderia cepacia complex</taxon>
    </lineage>
</organism>
<dbReference type="EMBL" id="JAGEMX010000007">
    <property type="protein sequence ID" value="MBO1832374.1"/>
    <property type="molecule type" value="Genomic_DNA"/>
</dbReference>
<evidence type="ECO:0000313" key="8">
    <source>
        <dbReference type="EMBL" id="MBO1832374.1"/>
    </source>
</evidence>
<keyword evidence="4" id="KW-0238">DNA-binding</keyword>
<dbReference type="Gene3D" id="3.30.450.20">
    <property type="entry name" value="PAS domain"/>
    <property type="match status" value="1"/>
</dbReference>
<dbReference type="PANTHER" id="PTHR32071:SF57">
    <property type="entry name" value="C4-DICARBOXYLATE TRANSPORT TRANSCRIPTIONAL REGULATORY PROTEIN DCTD"/>
    <property type="match status" value="1"/>
</dbReference>
<dbReference type="SMART" id="SM00382">
    <property type="entry name" value="AAA"/>
    <property type="match status" value="1"/>
</dbReference>
<evidence type="ECO:0000256" key="4">
    <source>
        <dbReference type="ARBA" id="ARBA00023125"/>
    </source>
</evidence>
<dbReference type="InterPro" id="IPR027417">
    <property type="entry name" value="P-loop_NTPase"/>
</dbReference>
<protein>
    <submittedName>
        <fullName evidence="7">Sigma 54-interacting transcriptional regulator</fullName>
    </submittedName>
</protein>
<dbReference type="Pfam" id="PF00989">
    <property type="entry name" value="PAS"/>
    <property type="match status" value="1"/>
</dbReference>
<evidence type="ECO:0000256" key="3">
    <source>
        <dbReference type="ARBA" id="ARBA00023015"/>
    </source>
</evidence>
<keyword evidence="1" id="KW-0547">Nucleotide-binding</keyword>
<dbReference type="Gene3D" id="1.10.10.60">
    <property type="entry name" value="Homeodomain-like"/>
    <property type="match status" value="1"/>
</dbReference>
<evidence type="ECO:0000256" key="2">
    <source>
        <dbReference type="ARBA" id="ARBA00022840"/>
    </source>
</evidence>
<dbReference type="CDD" id="cd00130">
    <property type="entry name" value="PAS"/>
    <property type="match status" value="1"/>
</dbReference>
<dbReference type="GO" id="GO:0005524">
    <property type="term" value="F:ATP binding"/>
    <property type="evidence" value="ECO:0007669"/>
    <property type="project" value="UniProtKB-KW"/>
</dbReference>
<dbReference type="InterPro" id="IPR002078">
    <property type="entry name" value="Sigma_54_int"/>
</dbReference>
<dbReference type="PROSITE" id="PS00676">
    <property type="entry name" value="SIGMA54_INTERACT_2"/>
    <property type="match status" value="1"/>
</dbReference>
<dbReference type="Proteomes" id="UP000611459">
    <property type="component" value="Unassembled WGS sequence"/>
</dbReference>
<evidence type="ECO:0000313" key="10">
    <source>
        <dbReference type="Proteomes" id="UP000664048"/>
    </source>
</evidence>
<evidence type="ECO:0000259" key="6">
    <source>
        <dbReference type="PROSITE" id="PS50045"/>
    </source>
</evidence>
<dbReference type="SUPFAM" id="SSF55785">
    <property type="entry name" value="PYP-like sensor domain (PAS domain)"/>
    <property type="match status" value="1"/>
</dbReference>
<dbReference type="Gene3D" id="1.10.8.60">
    <property type="match status" value="1"/>
</dbReference>
<dbReference type="SMART" id="SM00091">
    <property type="entry name" value="PAS"/>
    <property type="match status" value="1"/>
</dbReference>
<evidence type="ECO:0000256" key="1">
    <source>
        <dbReference type="ARBA" id="ARBA00022741"/>
    </source>
</evidence>
<dbReference type="InterPro" id="IPR058031">
    <property type="entry name" value="AAA_lid_NorR"/>
</dbReference>
<dbReference type="InterPro" id="IPR000014">
    <property type="entry name" value="PAS"/>
</dbReference>
<dbReference type="GO" id="GO:0003677">
    <property type="term" value="F:DNA binding"/>
    <property type="evidence" value="ECO:0007669"/>
    <property type="project" value="UniProtKB-KW"/>
</dbReference>
<dbReference type="RefSeq" id="WP_069586144.1">
    <property type="nucleotide sequence ID" value="NZ_AP018357.1"/>
</dbReference>
<dbReference type="EMBL" id="JAENIB010000004">
    <property type="protein sequence ID" value="MBK1931081.1"/>
    <property type="molecule type" value="Genomic_DNA"/>
</dbReference>
<evidence type="ECO:0000313" key="7">
    <source>
        <dbReference type="EMBL" id="MBK1931081.1"/>
    </source>
</evidence>
<keyword evidence="2" id="KW-0067">ATP-binding</keyword>
<feature type="domain" description="Sigma-54 factor interaction" evidence="6">
    <location>
        <begin position="159"/>
        <end position="388"/>
    </location>
</feature>
<dbReference type="FunFam" id="3.40.50.300:FF:000006">
    <property type="entry name" value="DNA-binding transcriptional regulator NtrC"/>
    <property type="match status" value="1"/>
</dbReference>
<reference evidence="8 10" key="2">
    <citation type="submission" date="2021-03" db="EMBL/GenBank/DDBJ databases">
        <title>Clinical course, treatment and visual outcome of an outbreak of Burkholderia contaminans endophthalmitis following cataract surgery.</title>
        <authorList>
            <person name="Lind C."/>
            <person name="Olsen K."/>
            <person name="Angelsen N.K."/>
            <person name="Krefting E.A."/>
            <person name="Fossen K."/>
            <person name="Gravningen K."/>
            <person name="Depoorter E."/>
            <person name="Vandamme P."/>
            <person name="Bertelsen G."/>
        </authorList>
    </citation>
    <scope>NUCLEOTIDE SEQUENCE [LARGE SCALE GENOMIC DNA]</scope>
    <source>
        <strain evidence="8 10">51242556</strain>
    </source>
</reference>
<dbReference type="InterPro" id="IPR013767">
    <property type="entry name" value="PAS_fold"/>
</dbReference>
<evidence type="ECO:0000256" key="5">
    <source>
        <dbReference type="ARBA" id="ARBA00023163"/>
    </source>
</evidence>
<dbReference type="InterPro" id="IPR025943">
    <property type="entry name" value="Sigma_54_int_dom_ATP-bd_2"/>
</dbReference>
<dbReference type="GO" id="GO:0006355">
    <property type="term" value="P:regulation of DNA-templated transcription"/>
    <property type="evidence" value="ECO:0007669"/>
    <property type="project" value="InterPro"/>
</dbReference>
<dbReference type="InterPro" id="IPR003593">
    <property type="entry name" value="AAA+_ATPase"/>
</dbReference>
<name>A0AAP1YCR2_9BURK</name>
<dbReference type="InterPro" id="IPR025944">
    <property type="entry name" value="Sigma_54_int_dom_CS"/>
</dbReference>
<dbReference type="PROSITE" id="PS50045">
    <property type="entry name" value="SIGMA54_INTERACT_4"/>
    <property type="match status" value="1"/>
</dbReference>
<dbReference type="Gene3D" id="3.40.50.300">
    <property type="entry name" value="P-loop containing nucleotide triphosphate hydrolases"/>
    <property type="match status" value="1"/>
</dbReference>
<dbReference type="Proteomes" id="UP000664048">
    <property type="component" value="Unassembled WGS sequence"/>
</dbReference>
<evidence type="ECO:0000313" key="9">
    <source>
        <dbReference type="Proteomes" id="UP000611459"/>
    </source>
</evidence>
<gene>
    <name evidence="8" type="ORF">J4M89_23610</name>
    <name evidence="7" type="ORF">JIN94_14435</name>
</gene>
<keyword evidence="10" id="KW-1185">Reference proteome</keyword>
<dbReference type="PANTHER" id="PTHR32071">
    <property type="entry name" value="TRANSCRIPTIONAL REGULATORY PROTEIN"/>
    <property type="match status" value="1"/>
</dbReference>
<comment type="caution">
    <text evidence="7">The sequence shown here is derived from an EMBL/GenBank/DDBJ whole genome shotgun (WGS) entry which is preliminary data.</text>
</comment>
<accession>A0AAP1YCR2</accession>
<reference evidence="7" key="1">
    <citation type="submission" date="2021-01" db="EMBL/GenBank/DDBJ databases">
        <title>Outbreak of Burkholderia contaminns endophthalmitis traced to a clinical ventilation system.</title>
        <authorList>
            <person name="Lipuma J."/>
            <person name="Spilker T."/>
            <person name="Kratholm J."/>
        </authorList>
    </citation>
    <scope>NUCLEOTIDE SEQUENCE</scope>
    <source>
        <strain evidence="7">HI4954</strain>
    </source>
</reference>
<dbReference type="CDD" id="cd00009">
    <property type="entry name" value="AAA"/>
    <property type="match status" value="1"/>
</dbReference>
<dbReference type="SUPFAM" id="SSF52540">
    <property type="entry name" value="P-loop containing nucleoside triphosphate hydrolases"/>
    <property type="match status" value="1"/>
</dbReference>
<dbReference type="PROSITE" id="PS00675">
    <property type="entry name" value="SIGMA54_INTERACT_1"/>
    <property type="match status" value="1"/>
</dbReference>
<keyword evidence="5" id="KW-0804">Transcription</keyword>
<dbReference type="Pfam" id="PF00158">
    <property type="entry name" value="Sigma54_activat"/>
    <property type="match status" value="1"/>
</dbReference>
<dbReference type="InterPro" id="IPR025662">
    <property type="entry name" value="Sigma_54_int_dom_ATP-bd_1"/>
</dbReference>
<keyword evidence="3" id="KW-0805">Transcription regulation</keyword>